<keyword evidence="1" id="KW-0472">Membrane</keyword>
<evidence type="ECO:0000256" key="1">
    <source>
        <dbReference type="SAM" id="Phobius"/>
    </source>
</evidence>
<protein>
    <submittedName>
        <fullName evidence="2">Uncharacterized protein</fullName>
    </submittedName>
</protein>
<feature type="transmembrane region" description="Helical" evidence="1">
    <location>
        <begin position="58"/>
        <end position="75"/>
    </location>
</feature>
<feature type="transmembrane region" description="Helical" evidence="1">
    <location>
        <begin position="95"/>
        <end position="115"/>
    </location>
</feature>
<feature type="transmembrane region" description="Helical" evidence="1">
    <location>
        <begin position="37"/>
        <end position="53"/>
    </location>
</feature>
<evidence type="ECO:0000313" key="3">
    <source>
        <dbReference type="Proteomes" id="UP000199053"/>
    </source>
</evidence>
<dbReference type="Proteomes" id="UP000199053">
    <property type="component" value="Unassembled WGS sequence"/>
</dbReference>
<gene>
    <name evidence="2" type="ORF">SAMN05660337_0459</name>
</gene>
<name>A0A1G9BXH9_9BACT</name>
<reference evidence="3" key="1">
    <citation type="submission" date="2016-10" db="EMBL/GenBank/DDBJ databases">
        <authorList>
            <person name="Varghese N."/>
            <person name="Submissions S."/>
        </authorList>
    </citation>
    <scope>NUCLEOTIDE SEQUENCE [LARGE SCALE GENOMIC DNA]</scope>
    <source>
        <strain evidence="3">DSM 16995</strain>
    </source>
</reference>
<dbReference type="AlphaFoldDB" id="A0A1G9BXH9"/>
<accession>A0A1G9BXH9</accession>
<evidence type="ECO:0000313" key="2">
    <source>
        <dbReference type="EMBL" id="SDK44156.1"/>
    </source>
</evidence>
<keyword evidence="1" id="KW-0812">Transmembrane</keyword>
<dbReference type="STRING" id="246191.SAMN05660337_0459"/>
<organism evidence="2 3">
    <name type="scientific">Maridesulfovibrio ferrireducens</name>
    <dbReference type="NCBI Taxonomy" id="246191"/>
    <lineage>
        <taxon>Bacteria</taxon>
        <taxon>Pseudomonadati</taxon>
        <taxon>Thermodesulfobacteriota</taxon>
        <taxon>Desulfovibrionia</taxon>
        <taxon>Desulfovibrionales</taxon>
        <taxon>Desulfovibrionaceae</taxon>
        <taxon>Maridesulfovibrio</taxon>
    </lineage>
</organism>
<dbReference type="EMBL" id="FNGA01000001">
    <property type="protein sequence ID" value="SDK44156.1"/>
    <property type="molecule type" value="Genomic_DNA"/>
</dbReference>
<proteinExistence type="predicted"/>
<keyword evidence="3" id="KW-1185">Reference proteome</keyword>
<feature type="transmembrane region" description="Helical" evidence="1">
    <location>
        <begin position="12"/>
        <end position="31"/>
    </location>
</feature>
<sequence>MLARPALRINKMDIFLAFLIGNLGKFGGYFFFSHEDLADMIIYPLSCVAVYIIAKNRIWAYLAAALGFAGHEYIFSTVGRSMGFFYQQYPWDSFVLSFVFFLILQLIVHGTFMLGRRSIHFIRTRLKKQKP</sequence>
<keyword evidence="1" id="KW-1133">Transmembrane helix</keyword>